<reference evidence="2" key="1">
    <citation type="submission" date="2022-10" db="EMBL/GenBank/DDBJ databases">
        <title>The complete genomes of actinobacterial strains from the NBC collection.</title>
        <authorList>
            <person name="Joergensen T.S."/>
            <person name="Alvarez Arevalo M."/>
            <person name="Sterndorff E.B."/>
            <person name="Faurdal D."/>
            <person name="Vuksanovic O."/>
            <person name="Mourched A.-S."/>
            <person name="Charusanti P."/>
            <person name="Shaw S."/>
            <person name="Blin K."/>
            <person name="Weber T."/>
        </authorList>
    </citation>
    <scope>NUCLEOTIDE SEQUENCE</scope>
    <source>
        <strain evidence="2">NBC_00283</strain>
    </source>
</reference>
<dbReference type="EMBL" id="CP108057">
    <property type="protein sequence ID" value="WUO47340.1"/>
    <property type="molecule type" value="Genomic_DNA"/>
</dbReference>
<name>A0ABZ1RLG2_9ACTN</name>
<evidence type="ECO:0000313" key="2">
    <source>
        <dbReference type="EMBL" id="WUO47340.1"/>
    </source>
</evidence>
<proteinExistence type="predicted"/>
<accession>A0ABZ1RLG2</accession>
<organism evidence="2 3">
    <name type="scientific">Streptomyces goshikiensis</name>
    <dbReference type="NCBI Taxonomy" id="1942"/>
    <lineage>
        <taxon>Bacteria</taxon>
        <taxon>Bacillati</taxon>
        <taxon>Actinomycetota</taxon>
        <taxon>Actinomycetes</taxon>
        <taxon>Kitasatosporales</taxon>
        <taxon>Streptomycetaceae</taxon>
        <taxon>Streptomyces</taxon>
    </lineage>
</organism>
<sequence length="153" mass="16774">MTVTDTAPAGTAVTGLSPAELYFQVQQFYARQMQLLDDGKAEEWALTFTEDGVFAANAHPEPAVGRAVITAAARTATDQYAAGGVQRRHWLGMVSVEERGADSVFARCYAIVIETERGGQATLRVSTRCDDELVRENGQWLVKHRQVTRDDLA</sequence>
<dbReference type="InterPro" id="IPR032710">
    <property type="entry name" value="NTF2-like_dom_sf"/>
</dbReference>
<keyword evidence="3" id="KW-1185">Reference proteome</keyword>
<dbReference type="InterPro" id="IPR037401">
    <property type="entry name" value="SnoaL-like"/>
</dbReference>
<feature type="domain" description="SnoaL-like" evidence="1">
    <location>
        <begin position="22"/>
        <end position="145"/>
    </location>
</feature>
<evidence type="ECO:0000259" key="1">
    <source>
        <dbReference type="Pfam" id="PF13577"/>
    </source>
</evidence>
<dbReference type="CDD" id="cd00531">
    <property type="entry name" value="NTF2_like"/>
    <property type="match status" value="1"/>
</dbReference>
<dbReference type="SUPFAM" id="SSF54427">
    <property type="entry name" value="NTF2-like"/>
    <property type="match status" value="1"/>
</dbReference>
<evidence type="ECO:0000313" key="3">
    <source>
        <dbReference type="Proteomes" id="UP001432075"/>
    </source>
</evidence>
<gene>
    <name evidence="2" type="ORF">OHU17_16585</name>
</gene>
<dbReference type="Pfam" id="PF13577">
    <property type="entry name" value="SnoaL_4"/>
    <property type="match status" value="1"/>
</dbReference>
<dbReference type="Gene3D" id="3.10.450.50">
    <property type="match status" value="1"/>
</dbReference>
<dbReference type="Proteomes" id="UP001432075">
    <property type="component" value="Chromosome"/>
</dbReference>
<protein>
    <submittedName>
        <fullName evidence="2">Nuclear transport factor 2 family protein</fullName>
    </submittedName>
</protein>
<dbReference type="RefSeq" id="WP_328776094.1">
    <property type="nucleotide sequence ID" value="NZ_CP108057.1"/>
</dbReference>